<dbReference type="Proteomes" id="UP000827872">
    <property type="component" value="Linkage Group LG03"/>
</dbReference>
<name>A0ACB8EK49_9SAUR</name>
<evidence type="ECO:0000313" key="2">
    <source>
        <dbReference type="Proteomes" id="UP000827872"/>
    </source>
</evidence>
<protein>
    <submittedName>
        <fullName evidence="1">Uncharacterized protein</fullName>
    </submittedName>
</protein>
<organism evidence="1 2">
    <name type="scientific">Sphaerodactylus townsendi</name>
    <dbReference type="NCBI Taxonomy" id="933632"/>
    <lineage>
        <taxon>Eukaryota</taxon>
        <taxon>Metazoa</taxon>
        <taxon>Chordata</taxon>
        <taxon>Craniata</taxon>
        <taxon>Vertebrata</taxon>
        <taxon>Euteleostomi</taxon>
        <taxon>Lepidosauria</taxon>
        <taxon>Squamata</taxon>
        <taxon>Bifurcata</taxon>
        <taxon>Gekkota</taxon>
        <taxon>Sphaerodactylidae</taxon>
        <taxon>Sphaerodactylus</taxon>
    </lineage>
</organism>
<accession>A0ACB8EK49</accession>
<proteinExistence type="predicted"/>
<sequence length="470" mass="54118">MELVAGAGLLFLLCVVFPLCFISFQMHKRQSQLPPGPTPWLFLGNVFQKGVFPLHGCYKKLMKKYGPIFTIWVGPQPMLVLCGYEMVKDALVDHSEEFGGRPLIPINYRIHKSLGKQGINNRKWREHRRFLLSTLRDFGKAFDPTNTVFSAVSNVICAVVFGTRFDYKDPVFQENLHVIDNFINFFHTYCALIYNTFPKIMDYLPGPHKKLLSGCAKVFARFHERVEAHKQTLDPQDPQDYIDCYLIKLKKEQNVEENIFSSEEIIASVFGIFAAGTGTVSKTLLYSLFLMAKFPHIQAKVQAEIDEVLGANCAPGMEDRVRMPFTNAVVHEIQRYESTSLESVPRQTTCRTVFRDFTIPQYTTVMPLLSSVHLDPLQWETPEEFNPGHFLDEKGEFRKRDAFMPFSIGKRQCPGEALARMELFLFFSTLLQNFTFQLATDDAERDARSLFQKYKARDLYPHIRAIKRSK</sequence>
<comment type="caution">
    <text evidence="1">The sequence shown here is derived from an EMBL/GenBank/DDBJ whole genome shotgun (WGS) entry which is preliminary data.</text>
</comment>
<dbReference type="EMBL" id="CM037616">
    <property type="protein sequence ID" value="KAH7992865.1"/>
    <property type="molecule type" value="Genomic_DNA"/>
</dbReference>
<keyword evidence="2" id="KW-1185">Reference proteome</keyword>
<gene>
    <name evidence="1" type="ORF">K3G42_027637</name>
</gene>
<evidence type="ECO:0000313" key="1">
    <source>
        <dbReference type="EMBL" id="KAH7992865.1"/>
    </source>
</evidence>
<reference evidence="1" key="1">
    <citation type="submission" date="2021-08" db="EMBL/GenBank/DDBJ databases">
        <title>The first chromosome-level gecko genome reveals the dynamic sex chromosomes of Neotropical dwarf geckos (Sphaerodactylidae: Sphaerodactylus).</title>
        <authorList>
            <person name="Pinto B.J."/>
            <person name="Keating S.E."/>
            <person name="Gamble T."/>
        </authorList>
    </citation>
    <scope>NUCLEOTIDE SEQUENCE</scope>
    <source>
        <strain evidence="1">TG3544</strain>
    </source>
</reference>